<name>A0ABW2GRM8_9ACTN</name>
<evidence type="ECO:0000313" key="4">
    <source>
        <dbReference type="Proteomes" id="UP001596392"/>
    </source>
</evidence>
<reference evidence="4" key="1">
    <citation type="journal article" date="2019" name="Int. J. Syst. Evol. Microbiol.">
        <title>The Global Catalogue of Microorganisms (GCM) 10K type strain sequencing project: providing services to taxonomists for standard genome sequencing and annotation.</title>
        <authorList>
            <consortium name="The Broad Institute Genomics Platform"/>
            <consortium name="The Broad Institute Genome Sequencing Center for Infectious Disease"/>
            <person name="Wu L."/>
            <person name="Ma J."/>
        </authorList>
    </citation>
    <scope>NUCLEOTIDE SEQUENCE [LARGE SCALE GENOMIC DNA]</scope>
    <source>
        <strain evidence="4">CGMCC 1.9106</strain>
    </source>
</reference>
<evidence type="ECO:0000256" key="2">
    <source>
        <dbReference type="SAM" id="SignalP"/>
    </source>
</evidence>
<dbReference type="Proteomes" id="UP001596392">
    <property type="component" value="Unassembled WGS sequence"/>
</dbReference>
<gene>
    <name evidence="3" type="ORF">ACFQO7_00640</name>
</gene>
<protein>
    <submittedName>
        <fullName evidence="3">Thrombospondin type 3 repeat-containing protein</fullName>
    </submittedName>
</protein>
<evidence type="ECO:0000313" key="3">
    <source>
        <dbReference type="EMBL" id="MFC7240973.1"/>
    </source>
</evidence>
<comment type="caution">
    <text evidence="3">The sequence shown here is derived from an EMBL/GenBank/DDBJ whole genome shotgun (WGS) entry which is preliminary data.</text>
</comment>
<dbReference type="RefSeq" id="WP_376804474.1">
    <property type="nucleotide sequence ID" value="NZ_JBHTAC010000001.1"/>
</dbReference>
<keyword evidence="4" id="KW-1185">Reference proteome</keyword>
<feature type="region of interest" description="Disordered" evidence="1">
    <location>
        <begin position="263"/>
        <end position="337"/>
    </location>
</feature>
<proteinExistence type="predicted"/>
<feature type="signal peptide" evidence="2">
    <location>
        <begin position="1"/>
        <end position="32"/>
    </location>
</feature>
<sequence>MTPPTHTLARRLLGAAGALTLAAIGLSAPAAAVEEKEPPRRPYKQVKICDLSMCYIAWRVIDSDGDGWCDADELAARTDPFDPASFPSPQLVAELAIGRQLPSFEYGQGVFVLLPLETVKLREQVDRGWLESFPLPARKDSLARMGVDGKLLDAFGLDPSSDGMTLGLDLPGSGGDGLPAGIKLGGLDIALISAGGGASYAADRGGVKNNTRDEDGFGDVTEYYDGSSAHTRVDRDTGRTEIAYTDENGDNSAMVTIDRDFGYDGETRVETETTTVTDAGGRVQSESTTTTRTGKDGSTESQTDKTTYKRDKDGNVTGTTVTHSESSKPANGSTTSGSVTYRCDANGENCTQVSSTGGYYDESQQPAVITEEVVQGVLRVRGAAINVVQGWTPPGDGEPETPDPSVIVNIDPDYVGEFVLVEPKLTTHAQPEFANGLPNPMDGAVPPTGGGCGGLC</sequence>
<feature type="compositionally biased region" description="Polar residues" evidence="1">
    <location>
        <begin position="316"/>
        <end position="337"/>
    </location>
</feature>
<dbReference type="InterPro" id="IPR018247">
    <property type="entry name" value="EF_Hand_1_Ca_BS"/>
</dbReference>
<evidence type="ECO:0000256" key="1">
    <source>
        <dbReference type="SAM" id="MobiDB-lite"/>
    </source>
</evidence>
<organism evidence="3 4">
    <name type="scientific">Catellatospora aurea</name>
    <dbReference type="NCBI Taxonomy" id="1337874"/>
    <lineage>
        <taxon>Bacteria</taxon>
        <taxon>Bacillati</taxon>
        <taxon>Actinomycetota</taxon>
        <taxon>Actinomycetes</taxon>
        <taxon>Micromonosporales</taxon>
        <taxon>Micromonosporaceae</taxon>
        <taxon>Catellatospora</taxon>
    </lineage>
</organism>
<feature type="compositionally biased region" description="Basic and acidic residues" evidence="1">
    <location>
        <begin position="293"/>
        <end position="314"/>
    </location>
</feature>
<dbReference type="PROSITE" id="PS00018">
    <property type="entry name" value="EF_HAND_1"/>
    <property type="match status" value="1"/>
</dbReference>
<keyword evidence="2" id="KW-0732">Signal</keyword>
<dbReference type="EMBL" id="JBHTAC010000001">
    <property type="protein sequence ID" value="MFC7240973.1"/>
    <property type="molecule type" value="Genomic_DNA"/>
</dbReference>
<accession>A0ABW2GRM8</accession>
<feature type="chain" id="PRO_5046950867" evidence="2">
    <location>
        <begin position="33"/>
        <end position="456"/>
    </location>
</feature>